<name>A0A833QN60_9POAL</name>
<keyword evidence="5" id="KW-1185">Reference proteome</keyword>
<dbReference type="InterPro" id="IPR036236">
    <property type="entry name" value="Znf_C2H2_sf"/>
</dbReference>
<feature type="compositionally biased region" description="Basic residues" evidence="2">
    <location>
        <begin position="384"/>
        <end position="398"/>
    </location>
</feature>
<dbReference type="SUPFAM" id="SSF57667">
    <property type="entry name" value="beta-beta-alpha zinc fingers"/>
    <property type="match status" value="1"/>
</dbReference>
<feature type="region of interest" description="Disordered" evidence="2">
    <location>
        <begin position="377"/>
        <end position="410"/>
    </location>
</feature>
<dbReference type="InterPro" id="IPR013087">
    <property type="entry name" value="Znf_C2H2_type"/>
</dbReference>
<evidence type="ECO:0000313" key="5">
    <source>
        <dbReference type="Proteomes" id="UP000623129"/>
    </source>
</evidence>
<dbReference type="PANTHER" id="PTHR35744:SF2">
    <property type="entry name" value="OS06G0166200 PROTEIN"/>
    <property type="match status" value="1"/>
</dbReference>
<dbReference type="PROSITE" id="PS50157">
    <property type="entry name" value="ZINC_FINGER_C2H2_2"/>
    <property type="match status" value="1"/>
</dbReference>
<gene>
    <name evidence="4" type="ORF">FCM35_KLT03629</name>
</gene>
<feature type="domain" description="C2H2-type" evidence="3">
    <location>
        <begin position="162"/>
        <end position="190"/>
    </location>
</feature>
<dbReference type="PROSITE" id="PS00028">
    <property type="entry name" value="ZINC_FINGER_C2H2_1"/>
    <property type="match status" value="1"/>
</dbReference>
<dbReference type="SMART" id="SM00355">
    <property type="entry name" value="ZnF_C2H2"/>
    <property type="match status" value="1"/>
</dbReference>
<dbReference type="AlphaFoldDB" id="A0A833QN60"/>
<evidence type="ECO:0000256" key="2">
    <source>
        <dbReference type="SAM" id="MobiDB-lite"/>
    </source>
</evidence>
<dbReference type="GO" id="GO:0008270">
    <property type="term" value="F:zinc ion binding"/>
    <property type="evidence" value="ECO:0007669"/>
    <property type="project" value="UniProtKB-KW"/>
</dbReference>
<dbReference type="EMBL" id="SWLB01000013">
    <property type="protein sequence ID" value="KAF3330275.1"/>
    <property type="molecule type" value="Genomic_DNA"/>
</dbReference>
<keyword evidence="1" id="KW-0479">Metal-binding</keyword>
<evidence type="ECO:0000313" key="4">
    <source>
        <dbReference type="EMBL" id="KAF3330275.1"/>
    </source>
</evidence>
<organism evidence="4 5">
    <name type="scientific">Carex littledalei</name>
    <dbReference type="NCBI Taxonomy" id="544730"/>
    <lineage>
        <taxon>Eukaryota</taxon>
        <taxon>Viridiplantae</taxon>
        <taxon>Streptophyta</taxon>
        <taxon>Embryophyta</taxon>
        <taxon>Tracheophyta</taxon>
        <taxon>Spermatophyta</taxon>
        <taxon>Magnoliopsida</taxon>
        <taxon>Liliopsida</taxon>
        <taxon>Poales</taxon>
        <taxon>Cyperaceae</taxon>
        <taxon>Cyperoideae</taxon>
        <taxon>Cariceae</taxon>
        <taxon>Carex</taxon>
        <taxon>Carex subgen. Euthyceras</taxon>
    </lineage>
</organism>
<sequence length="441" mass="49650">MPPLAFATLPLPTNSPCRLPFLRASSHAPSFAPLSLKPLCYSPSRRLTTTLATANSDQSEPPLASAAEIEMLPGRDGVFLARLPSVVILWDLDNKPPRGPPFNAAASLKHTSSLLGQVGEFSAYANQHAFSYVPERVRSERNERRQLDLLEKKGLVTPTDPYTCGMCGRKFTTRPELKRHFKQLHERERMKKVNRMRSLKGKKQQKFRDRYINGNPKYEETARELLTPKVGYGLASELKRAGVNVQTVKSKPQAADEALKKRVRQSLARGVDWMILVSDDSDFVETIQMAREAELRTVVVGDRQRALGRRADIWLPWAQVERGEITDKMLKSKMQGGGFDREEEEEEDDEDASFMSSWIEFGEDEESDDFDDMFEVITGVSSQGRKKGRGKGKGRRKGRSDFSDEDDGGFEEFSVEMDFDDGGLGIIGSLLMGDELFWDSD</sequence>
<comment type="caution">
    <text evidence="4">The sequence shown here is derived from an EMBL/GenBank/DDBJ whole genome shotgun (WGS) entry which is preliminary data.</text>
</comment>
<evidence type="ECO:0000259" key="3">
    <source>
        <dbReference type="PROSITE" id="PS50157"/>
    </source>
</evidence>
<reference evidence="4" key="1">
    <citation type="submission" date="2020-01" db="EMBL/GenBank/DDBJ databases">
        <title>Genome sequence of Kobresia littledalei, the first chromosome-level genome in the family Cyperaceae.</title>
        <authorList>
            <person name="Qu G."/>
        </authorList>
    </citation>
    <scope>NUCLEOTIDE SEQUENCE</scope>
    <source>
        <strain evidence="4">C.B.Clarke</strain>
        <tissue evidence="4">Leaf</tissue>
    </source>
</reference>
<keyword evidence="1" id="KW-0862">Zinc</keyword>
<evidence type="ECO:0000256" key="1">
    <source>
        <dbReference type="PROSITE-ProRule" id="PRU00042"/>
    </source>
</evidence>
<dbReference type="Proteomes" id="UP000623129">
    <property type="component" value="Unassembled WGS sequence"/>
</dbReference>
<dbReference type="PANTHER" id="PTHR35744">
    <property type="entry name" value="C2H2-TYPE DOMAIN-CONTAINING PROTEIN"/>
    <property type="match status" value="1"/>
</dbReference>
<protein>
    <submittedName>
        <fullName evidence="4">Zinc finger, C2H2 type family protein</fullName>
    </submittedName>
</protein>
<feature type="region of interest" description="Disordered" evidence="2">
    <location>
        <begin position="334"/>
        <end position="353"/>
    </location>
</feature>
<proteinExistence type="predicted"/>
<accession>A0A833QN60</accession>
<keyword evidence="1" id="KW-0863">Zinc-finger</keyword>
<dbReference type="OrthoDB" id="3518456at2759"/>
<dbReference type="Gene3D" id="3.30.160.60">
    <property type="entry name" value="Classic Zinc Finger"/>
    <property type="match status" value="1"/>
</dbReference>
<feature type="compositionally biased region" description="Acidic residues" evidence="2">
    <location>
        <begin position="341"/>
        <end position="352"/>
    </location>
</feature>
<dbReference type="CDD" id="cd18725">
    <property type="entry name" value="PIN_LabA-like"/>
    <property type="match status" value="1"/>
</dbReference>